<accession>A0A0W8F313</accession>
<proteinExistence type="predicted"/>
<gene>
    <name evidence="1" type="ORF">ASZ90_015065</name>
</gene>
<dbReference type="EMBL" id="LNQE01001569">
    <property type="protein sequence ID" value="KUG15286.1"/>
    <property type="molecule type" value="Genomic_DNA"/>
</dbReference>
<dbReference type="AlphaFoldDB" id="A0A0W8F313"/>
<organism evidence="1">
    <name type="scientific">hydrocarbon metagenome</name>
    <dbReference type="NCBI Taxonomy" id="938273"/>
    <lineage>
        <taxon>unclassified sequences</taxon>
        <taxon>metagenomes</taxon>
        <taxon>ecological metagenomes</taxon>
    </lineage>
</organism>
<protein>
    <submittedName>
        <fullName evidence="1">Putative atp /gtp binding protein</fullName>
    </submittedName>
</protein>
<sequence length="433" mass="48095">MATTQAEGGERAKLESINIINALRRGTVPARGLERIAVGIGMEEGVIASQLDYVAKGGGDLKFIRGDYGSGKSFLVARALEIARGKDFVTAHVVISSSAPMYKLKAVYQQICATLRTREEEHAAKAVIDTWLFSIEERLLRLSDQPLPEESLEMATLKEIETALAGISEMNSSLAAALRTYYRANNAGDFQIAQSAIGWICAEPNIGRDFKAKAGIKGDVDETVALIFLRGLVKIIVNAGYAGLAIAIDELETSQVLPRNQREKGYHTLRLLIDSLDRGDLPYCYFFFTGTPALFEGPRGIRSLPALADRIGVTESADFQNPRQPQIILSKFDAKKLEQVAEKVIAIYTDAFSPVDRSRVSHRFIRAMIGKVTGKFGGRVDVIPRIFLKEFVDVLDKCELYEEYDPWESYQFDTRHLKGDLREEEEAVMVVEF</sequence>
<dbReference type="Pfam" id="PF10923">
    <property type="entry name" value="BrxC_BrxD"/>
    <property type="match status" value="1"/>
</dbReference>
<dbReference type="NCBIfam" id="NF033438">
    <property type="entry name" value="BREX_BrxD"/>
    <property type="match status" value="1"/>
</dbReference>
<comment type="caution">
    <text evidence="1">The sequence shown here is derived from an EMBL/GenBank/DDBJ whole genome shotgun (WGS) entry which is preliminary data.</text>
</comment>
<name>A0A0W8F313_9ZZZZ</name>
<evidence type="ECO:0000313" key="1">
    <source>
        <dbReference type="EMBL" id="KUG15286.1"/>
    </source>
</evidence>
<dbReference type="InterPro" id="IPR021228">
    <property type="entry name" value="BrxD"/>
</dbReference>
<reference evidence="1" key="1">
    <citation type="journal article" date="2015" name="Proc. Natl. Acad. Sci. U.S.A.">
        <title>Networks of energetic and metabolic interactions define dynamics in microbial communities.</title>
        <authorList>
            <person name="Embree M."/>
            <person name="Liu J.K."/>
            <person name="Al-Bassam M.M."/>
            <person name="Zengler K."/>
        </authorList>
    </citation>
    <scope>NUCLEOTIDE SEQUENCE</scope>
</reference>